<feature type="compositionally biased region" description="Basic and acidic residues" evidence="1">
    <location>
        <begin position="26"/>
        <end position="38"/>
    </location>
</feature>
<feature type="compositionally biased region" description="Gly residues" evidence="1">
    <location>
        <begin position="253"/>
        <end position="262"/>
    </location>
</feature>
<feature type="compositionally biased region" description="Basic and acidic residues" evidence="1">
    <location>
        <begin position="314"/>
        <end position="325"/>
    </location>
</feature>
<feature type="region of interest" description="Disordered" evidence="1">
    <location>
        <begin position="309"/>
        <end position="342"/>
    </location>
</feature>
<reference evidence="2" key="1">
    <citation type="submission" date="2020-02" db="EMBL/GenBank/DDBJ databases">
        <authorList>
            <person name="Meier V. D."/>
        </authorList>
    </citation>
    <scope>NUCLEOTIDE SEQUENCE</scope>
    <source>
        <strain evidence="2">AVDCRST_MAG05</strain>
    </source>
</reference>
<protein>
    <submittedName>
        <fullName evidence="2">Transcriptional regulatory protein</fullName>
    </submittedName>
</protein>
<feature type="compositionally biased region" description="Basic and acidic residues" evidence="1">
    <location>
        <begin position="47"/>
        <end position="56"/>
    </location>
</feature>
<name>A0A6J4S3U0_9ACTN</name>
<feature type="non-terminal residue" evidence="2">
    <location>
        <position position="355"/>
    </location>
</feature>
<feature type="compositionally biased region" description="Basic residues" evidence="1">
    <location>
        <begin position="72"/>
        <end position="90"/>
    </location>
</feature>
<feature type="non-terminal residue" evidence="2">
    <location>
        <position position="1"/>
    </location>
</feature>
<feature type="compositionally biased region" description="Basic and acidic residues" evidence="1">
    <location>
        <begin position="270"/>
        <end position="283"/>
    </location>
</feature>
<organism evidence="2">
    <name type="scientific">uncultured Rubrobacteraceae bacterium</name>
    <dbReference type="NCBI Taxonomy" id="349277"/>
    <lineage>
        <taxon>Bacteria</taxon>
        <taxon>Bacillati</taxon>
        <taxon>Actinomycetota</taxon>
        <taxon>Rubrobacteria</taxon>
        <taxon>Rubrobacterales</taxon>
        <taxon>Rubrobacteraceae</taxon>
        <taxon>environmental samples</taxon>
    </lineage>
</organism>
<feature type="compositionally biased region" description="Basic and acidic residues" evidence="1">
    <location>
        <begin position="1"/>
        <end position="18"/>
    </location>
</feature>
<gene>
    <name evidence="2" type="ORF">AVDCRST_MAG05-1766</name>
</gene>
<feature type="region of interest" description="Disordered" evidence="1">
    <location>
        <begin position="1"/>
        <end position="295"/>
    </location>
</feature>
<dbReference type="EMBL" id="CADCVM010000192">
    <property type="protein sequence ID" value="CAA9489065.1"/>
    <property type="molecule type" value="Genomic_DNA"/>
</dbReference>
<feature type="compositionally biased region" description="Basic residues" evidence="1">
    <location>
        <begin position="172"/>
        <end position="188"/>
    </location>
</feature>
<feature type="compositionally biased region" description="Basic and acidic residues" evidence="1">
    <location>
        <begin position="114"/>
        <end position="131"/>
    </location>
</feature>
<evidence type="ECO:0000313" key="2">
    <source>
        <dbReference type="EMBL" id="CAA9489065.1"/>
    </source>
</evidence>
<feature type="compositionally biased region" description="Basic and acidic residues" evidence="1">
    <location>
        <begin position="91"/>
        <end position="104"/>
    </location>
</feature>
<accession>A0A6J4S3U0</accession>
<feature type="compositionally biased region" description="Basic and acidic residues" evidence="1">
    <location>
        <begin position="224"/>
        <end position="240"/>
    </location>
</feature>
<dbReference type="AlphaFoldDB" id="A0A6J4S3U0"/>
<sequence>DHTGDRPGEGRGVRGADARHHKRGGRGADDVGRPQDRPLRRHGGARSVHERGDSRRGRPRRALRQGVARRDGYRRHRRARPRRQHLRSPARAREVADEGRLAGEHRRHGPVDTAARERRGRDRRELPEGRRGAVLRLPALPRGDGRGERPDGGGGPDRLDPAARARAYREARGRHRRARPRLRQRPRPQPHGANLPQQPLHRLRHLRGGHSPGPRRGAGSRQRPLRDQGRRRARREGEIRPRHHLRRDPRPGEAGGGAGGHLPGPAPRRRLPDAGHRRLEPRSQQHGPSRGAPHVHDLHHALHDRLARAGRSWPRRDVGQREGLRDAPGGRFHERQARATPPRLHQLLLHRHQTL</sequence>
<evidence type="ECO:0000256" key="1">
    <source>
        <dbReference type="SAM" id="MobiDB-lite"/>
    </source>
</evidence>
<feature type="compositionally biased region" description="Basic and acidic residues" evidence="1">
    <location>
        <begin position="143"/>
        <end position="171"/>
    </location>
</feature>
<proteinExistence type="predicted"/>